<evidence type="ECO:0000256" key="4">
    <source>
        <dbReference type="ARBA" id="ARBA00022475"/>
    </source>
</evidence>
<evidence type="ECO:0000256" key="2">
    <source>
        <dbReference type="ARBA" id="ARBA00022448"/>
    </source>
</evidence>
<feature type="transmembrane region" description="Helical" evidence="9">
    <location>
        <begin position="292"/>
        <end position="316"/>
    </location>
</feature>
<evidence type="ECO:0000256" key="5">
    <source>
        <dbReference type="ARBA" id="ARBA00022692"/>
    </source>
</evidence>
<protein>
    <recommendedName>
        <fullName evidence="10">Na+/H+ antiporter NhaC-like C-terminal domain-containing protein</fullName>
    </recommendedName>
</protein>
<dbReference type="RefSeq" id="WP_296938948.1">
    <property type="nucleotide sequence ID" value="NZ_LT599032.1"/>
</dbReference>
<keyword evidence="6 9" id="KW-1133">Transmembrane helix</keyword>
<keyword evidence="3" id="KW-0050">Antiport</keyword>
<dbReference type="PANTHER" id="PTHR33451">
    <property type="entry name" value="MALATE-2H(+)/NA(+)-LACTATE ANTIPORTER"/>
    <property type="match status" value="1"/>
</dbReference>
<keyword evidence="7 9" id="KW-0472">Membrane</keyword>
<dbReference type="GO" id="GO:0015297">
    <property type="term" value="F:antiporter activity"/>
    <property type="evidence" value="ECO:0007669"/>
    <property type="project" value="UniProtKB-KW"/>
</dbReference>
<organism evidence="11">
    <name type="scientific">uncultured Dysgonomonas sp</name>
    <dbReference type="NCBI Taxonomy" id="206096"/>
    <lineage>
        <taxon>Bacteria</taxon>
        <taxon>Pseudomonadati</taxon>
        <taxon>Bacteroidota</taxon>
        <taxon>Bacteroidia</taxon>
        <taxon>Bacteroidales</taxon>
        <taxon>Dysgonomonadaceae</taxon>
        <taxon>Dysgonomonas</taxon>
        <taxon>environmental samples</taxon>
    </lineage>
</organism>
<keyword evidence="4" id="KW-1003">Cell membrane</keyword>
<evidence type="ECO:0000256" key="8">
    <source>
        <dbReference type="ARBA" id="ARBA00038435"/>
    </source>
</evidence>
<keyword evidence="2" id="KW-0813">Transport</keyword>
<comment type="similarity">
    <text evidence="8">Belongs to the NhaC Na(+)/H(+) (TC 2.A.35) antiporter family.</text>
</comment>
<dbReference type="InterPro" id="IPR018461">
    <property type="entry name" value="Na/H_Antiport_NhaC-like_C"/>
</dbReference>
<evidence type="ECO:0000256" key="7">
    <source>
        <dbReference type="ARBA" id="ARBA00023136"/>
    </source>
</evidence>
<dbReference type="GO" id="GO:0005886">
    <property type="term" value="C:plasma membrane"/>
    <property type="evidence" value="ECO:0007669"/>
    <property type="project" value="UniProtKB-SubCell"/>
</dbReference>
<name>A0A212J524_9BACT</name>
<reference evidence="11" key="1">
    <citation type="submission" date="2016-04" db="EMBL/GenBank/DDBJ databases">
        <authorList>
            <person name="Evans L.H."/>
            <person name="Alamgir A."/>
            <person name="Owens N."/>
            <person name="Weber N.D."/>
            <person name="Virtaneva K."/>
            <person name="Barbian K."/>
            <person name="Babar A."/>
            <person name="Rosenke K."/>
        </authorList>
    </citation>
    <scope>NUCLEOTIDE SEQUENCE</scope>
    <source>
        <strain evidence="11">86-1</strain>
    </source>
</reference>
<feature type="domain" description="Na+/H+ antiporter NhaC-like C-terminal" evidence="10">
    <location>
        <begin position="241"/>
        <end position="429"/>
    </location>
</feature>
<feature type="transmembrane region" description="Helical" evidence="9">
    <location>
        <begin position="264"/>
        <end position="286"/>
    </location>
</feature>
<dbReference type="EMBL" id="FLUM01000001">
    <property type="protein sequence ID" value="SBV94275.1"/>
    <property type="molecule type" value="Genomic_DNA"/>
</dbReference>
<feature type="transmembrane region" description="Helical" evidence="9">
    <location>
        <begin position="235"/>
        <end position="257"/>
    </location>
</feature>
<evidence type="ECO:0000256" key="1">
    <source>
        <dbReference type="ARBA" id="ARBA00004651"/>
    </source>
</evidence>
<dbReference type="InterPro" id="IPR052180">
    <property type="entry name" value="NhaC_Na-H+_Antiporter"/>
</dbReference>
<feature type="transmembrane region" description="Helical" evidence="9">
    <location>
        <begin position="157"/>
        <end position="175"/>
    </location>
</feature>
<feature type="domain" description="Na+/H+ antiporter NhaC-like C-terminal" evidence="10">
    <location>
        <begin position="23"/>
        <end position="216"/>
    </location>
</feature>
<gene>
    <name evidence="11" type="ORF">KL86DYS1_11090</name>
</gene>
<feature type="transmembrane region" description="Helical" evidence="9">
    <location>
        <begin position="196"/>
        <end position="215"/>
    </location>
</feature>
<proteinExistence type="inferred from homology"/>
<comment type="subcellular location">
    <subcellularLocation>
        <location evidence="1">Cell membrane</location>
        <topology evidence="1">Multi-pass membrane protein</topology>
    </subcellularLocation>
</comment>
<dbReference type="AlphaFoldDB" id="A0A212J524"/>
<feature type="transmembrane region" description="Helical" evidence="9">
    <location>
        <begin position="411"/>
        <end position="429"/>
    </location>
</feature>
<evidence type="ECO:0000256" key="6">
    <source>
        <dbReference type="ARBA" id="ARBA00022989"/>
    </source>
</evidence>
<feature type="transmembrane region" description="Helical" evidence="9">
    <location>
        <begin position="75"/>
        <end position="93"/>
    </location>
</feature>
<sequence length="435" mass="46556">MNQDKKWYHSKGWALMPLAVFFLLYVLTFIFTGDLYQMPVSVAFMTASMVAVLYSKGGKLANRITQFCRGAANETIMLMVVIFILAGAFAGTAKAMGAVDATVNMLLYLLPEQSILASVFIAACFISMSMGTSTGTIAALAPIAVGVSSQAGLDLPMMLGIVVGGAMFGDNLSFISDTTIVATRTQGCQMQDKFKVNIRIVFPVVILVLLLYIYQGLELTGGASVSAEQVEWVKVLPYLAVLITALVGVNVMVVLALGIILSGVIGLITGGFGVWDWTAAMSQGIVVDMGELIIVSLMAGGMFELIRFNGGVDWLIGKMTRNIRSKRSAEFSIAGLISLTNLCTANNTIALIISGPIAKNISDKFDLDNRKIASLLDTFSCFVQGLIPYGAQLLIAAGLANVSPMQIVPYLYYPLLIGFAAIASIIFRYPRKYAG</sequence>
<feature type="transmembrane region" description="Helical" evidence="9">
    <location>
        <begin position="12"/>
        <end position="30"/>
    </location>
</feature>
<evidence type="ECO:0000259" key="10">
    <source>
        <dbReference type="Pfam" id="PF03553"/>
    </source>
</evidence>
<evidence type="ECO:0000256" key="3">
    <source>
        <dbReference type="ARBA" id="ARBA00022449"/>
    </source>
</evidence>
<evidence type="ECO:0000313" key="11">
    <source>
        <dbReference type="EMBL" id="SBV94275.1"/>
    </source>
</evidence>
<accession>A0A212J524</accession>
<dbReference type="PANTHER" id="PTHR33451:SF5">
    <property type="entry name" value="NA+_H+ ANTIPORTER"/>
    <property type="match status" value="1"/>
</dbReference>
<dbReference type="Pfam" id="PF03553">
    <property type="entry name" value="Na_H_antiporter"/>
    <property type="match status" value="2"/>
</dbReference>
<evidence type="ECO:0000256" key="9">
    <source>
        <dbReference type="SAM" id="Phobius"/>
    </source>
</evidence>
<keyword evidence="5 9" id="KW-0812">Transmembrane</keyword>